<dbReference type="RefSeq" id="WP_050447535.1">
    <property type="nucleotide sequence ID" value="NZ_LGVG01000016.1"/>
</dbReference>
<keyword evidence="1" id="KW-0233">DNA recombination</keyword>
<dbReference type="EMBL" id="LGVG01000016">
    <property type="protein sequence ID" value="KNE27043.1"/>
    <property type="molecule type" value="Genomic_DNA"/>
</dbReference>
<dbReference type="Gene3D" id="1.10.443.10">
    <property type="entry name" value="Intergrase catalytic core"/>
    <property type="match status" value="1"/>
</dbReference>
<dbReference type="GO" id="GO:0003677">
    <property type="term" value="F:DNA binding"/>
    <property type="evidence" value="ECO:0007669"/>
    <property type="project" value="InterPro"/>
</dbReference>
<dbReference type="InterPro" id="IPR011010">
    <property type="entry name" value="DNA_brk_join_enz"/>
</dbReference>
<accession>A0AAW3I2Q7</accession>
<evidence type="ECO:0000313" key="3">
    <source>
        <dbReference type="Proteomes" id="UP000037511"/>
    </source>
</evidence>
<dbReference type="GO" id="GO:0015074">
    <property type="term" value="P:DNA integration"/>
    <property type="evidence" value="ECO:0007669"/>
    <property type="project" value="InterPro"/>
</dbReference>
<comment type="caution">
    <text evidence="2">The sequence shown here is derived from an EMBL/GenBank/DDBJ whole genome shotgun (WGS) entry which is preliminary data.</text>
</comment>
<dbReference type="SUPFAM" id="SSF56349">
    <property type="entry name" value="DNA breaking-rejoining enzymes"/>
    <property type="match status" value="1"/>
</dbReference>
<evidence type="ECO:0008006" key="4">
    <source>
        <dbReference type="Google" id="ProtNLM"/>
    </source>
</evidence>
<dbReference type="GO" id="GO:0006310">
    <property type="term" value="P:DNA recombination"/>
    <property type="evidence" value="ECO:0007669"/>
    <property type="project" value="UniProtKB-KW"/>
</dbReference>
<dbReference type="InterPro" id="IPR013762">
    <property type="entry name" value="Integrase-like_cat_sf"/>
</dbReference>
<protein>
    <recommendedName>
        <fullName evidence="4">Tyr recombinase domain-containing protein</fullName>
    </recommendedName>
</protein>
<organism evidence="2 3">
    <name type="scientific">Achromobacter spanius</name>
    <dbReference type="NCBI Taxonomy" id="217203"/>
    <lineage>
        <taxon>Bacteria</taxon>
        <taxon>Pseudomonadati</taxon>
        <taxon>Pseudomonadota</taxon>
        <taxon>Betaproteobacteria</taxon>
        <taxon>Burkholderiales</taxon>
        <taxon>Alcaligenaceae</taxon>
        <taxon>Achromobacter</taxon>
    </lineage>
</organism>
<proteinExistence type="predicted"/>
<evidence type="ECO:0000313" key="2">
    <source>
        <dbReference type="EMBL" id="KNE27043.1"/>
    </source>
</evidence>
<reference evidence="2 3" key="1">
    <citation type="submission" date="2015-07" db="EMBL/GenBank/DDBJ databases">
        <title>Draft genome of Achromobacter spanius.</title>
        <authorList>
            <person name="Wang X."/>
        </authorList>
    </citation>
    <scope>NUCLEOTIDE SEQUENCE [LARGE SCALE GENOMIC DNA]</scope>
    <source>
        <strain evidence="2 3">CGMCC9173</strain>
    </source>
</reference>
<dbReference type="AlphaFoldDB" id="A0AAW3I2Q7"/>
<gene>
    <name evidence="2" type="ORF">AFM18_14290</name>
</gene>
<name>A0AAW3I2Q7_9BURK</name>
<evidence type="ECO:0000256" key="1">
    <source>
        <dbReference type="ARBA" id="ARBA00023172"/>
    </source>
</evidence>
<dbReference type="Proteomes" id="UP000037511">
    <property type="component" value="Unassembled WGS sequence"/>
</dbReference>
<sequence>MDTTYLQLIGVHEHNLTFIRGPISDQVLRNHKAALNSYLAFCNRTVESRIGREFTVEFARQSRAYGAFIATDNRKSAADKLSILRAWKRTVDKHVRETMLKTMAGHSTFHKELRLAIAASGQCLKEIAKAIYTEVKTLNSWCEGVTPIYAAIPALRRLEKHLNLEQGFLERKIVFPTKNGKVPTVASADKYEIRLRETRKDSYYVLPADFSQSLLDEWTVFVHYKTCQHPIGLKRGSRAAWRSLPIEKAGIHVKKQPLAHPAPGLVCSSAHKNLQLLQGFLGFLTKARGSGRATSGLGLQLEKVDSLAVFAIPEFVDSYLEFVKARSGDIVHNGHSNAAGVICGMCREIEGYLWQQPEIFASRVEQFSKGRSWLELCAQTVEVCRSWQRKAAGKKSRDPKAILQPLFAMSDMLHPFKEAIMKLDLAAAAASPGSVHQATYKRDALILGLCLFNPLRHRTLTITKYIEPKKASQSTSNLYQADDGQWWLRFEKGDFKNDESKDEDYSSPITRDLSHRIEQYLEVFRPILVRNNTEAIYLFPNRHGDQINDIGEVIARLARNFIPEVRRLRVHALRHIVATDFLRRNPGKYTLLAGLLHDTLATVLKTYAHGKTESAFRAHEENMKGFYEGI</sequence>